<keyword evidence="5" id="KW-0964">Secreted</keyword>
<comment type="catalytic activity">
    <reaction evidence="1">
        <text>Hydrolysis of (1-&gt;4)-beta-linkages between N-acetylmuramic acid and N-acetyl-D-glucosamine residues in a peptidoglycan and between N-acetyl-D-glucosamine residues in chitodextrins.</text>
        <dbReference type="EC" id="3.2.1.17"/>
    </reaction>
</comment>
<feature type="compositionally biased region" description="Polar residues" evidence="13">
    <location>
        <begin position="75"/>
        <end position="107"/>
    </location>
</feature>
<proteinExistence type="inferred from homology"/>
<dbReference type="EC" id="3.2.1.17" evidence="4"/>
<evidence type="ECO:0000256" key="5">
    <source>
        <dbReference type="ARBA" id="ARBA00022525"/>
    </source>
</evidence>
<name>A0A078MQX3_9MICC</name>
<dbReference type="GO" id="GO:0016052">
    <property type="term" value="P:carbohydrate catabolic process"/>
    <property type="evidence" value="ECO:0007669"/>
    <property type="project" value="TreeGrafter"/>
</dbReference>
<dbReference type="GO" id="GO:0009253">
    <property type="term" value="P:peptidoglycan catabolic process"/>
    <property type="evidence" value="ECO:0007669"/>
    <property type="project" value="InterPro"/>
</dbReference>
<gene>
    <name evidence="14" type="primary">acm</name>
    <name evidence="14" type="ORF">BN1051_01997</name>
</gene>
<evidence type="ECO:0000313" key="14">
    <source>
        <dbReference type="EMBL" id="CEA08640.1"/>
    </source>
</evidence>
<dbReference type="PANTHER" id="PTHR34135">
    <property type="entry name" value="LYSOZYME"/>
    <property type="match status" value="1"/>
</dbReference>
<protein>
    <recommendedName>
        <fullName evidence="4">lysozyme</fullName>
        <ecNumber evidence="4">3.2.1.17</ecNumber>
    </recommendedName>
</protein>
<evidence type="ECO:0000256" key="13">
    <source>
        <dbReference type="SAM" id="MobiDB-lite"/>
    </source>
</evidence>
<evidence type="ECO:0000256" key="6">
    <source>
        <dbReference type="ARBA" id="ARBA00022529"/>
    </source>
</evidence>
<sequence length="915" mass="97581">MNIWGIQHLVGGFLLAGTLAAGLMPVMEQVPLPDVPAPVRTDLAPTISGDTPSSSFDPGPPGGSGASDRRLSPVPASTGSVAPTLPPTENQPVQKTRQADNLVSPENEQAEALSRLIRENGARMGQGLDRIRESGDPTVPTEAELILAAEEPEAAAAMGAPAAGPEVHTQASWRPNWGIQGLDVSSHQENPAIGLTVNWRDAWSDGARFAYVKATEGEYYRNIYFAKQYKGATDVGMIRGAYHFANPATSSGGSQADFFVSNGGGWSADGKTLPPLLDIEYNPYEGNICYNLSPTQMVNWIRDFSNTIKARTGRLPMIYTTTDWWRTCTGDTDAFSDHPLHIAAYNTSGPGSLPAGWTAYDVWQYSSTGPYPGDSNLWNGTLDDLRLFALNRAPDRSYQLFSPGDLDSDGVGDLLARRSDGSLWFSAGTGSGTFRPAARIGTGWQIYDRLISAGDYDGDGRSDFLARHVDGSLWLYSGTGRVGGKDEGYRPARRIGNSGWDAFDTIVGVGDADGNARPDLLARLPDGSARLYSGTGTGGHGPWSSLARGWGQYTSIIGAKDFDGDDTADVVGVDRDGALWLQRGTGRSSYAPPLRIGTGWTTFSAVLGGADFNRDGNMDLLGRKSDGSLSFYAGTGRVSEGYHARAAGQAVGLAAARRVISVPDFNTDGRGDLLTIRSNGTLWFSAGLGTGRYAQPVQVGSGWNIYTEVLSTGDFDGDSRADLLARKSDGTLWFYAGTGRVGGNEEGYRHAVQVGYGWNTYSQVLGAGDLNGDGRNDLLARSTSGNLVFYQGTGRVGSGSEGYRPGLTVGWGGWQHQAGIVRAGDFDDDGRNDILARYSDGGLTLYRGEGNGRFRGAEPVGSGWHIYREVLGGLDLSGDGKDDILTVDRNSELWLYRGDGMVDEGYRRAAAAGRL</sequence>
<dbReference type="InterPro" id="IPR018077">
    <property type="entry name" value="Glyco_hydro_fam25_subgr"/>
</dbReference>
<organism evidence="14">
    <name type="scientific">Arthrobacter saudimassiliensis</name>
    <dbReference type="NCBI Taxonomy" id="1461584"/>
    <lineage>
        <taxon>Bacteria</taxon>
        <taxon>Bacillati</taxon>
        <taxon>Actinomycetota</taxon>
        <taxon>Actinomycetes</taxon>
        <taxon>Micrococcales</taxon>
        <taxon>Micrococcaceae</taxon>
        <taxon>Arthrobacter</taxon>
    </lineage>
</organism>
<evidence type="ECO:0000256" key="10">
    <source>
        <dbReference type="ARBA" id="ARBA00023157"/>
    </source>
</evidence>
<dbReference type="EMBL" id="LN483071">
    <property type="protein sequence ID" value="CEA08640.1"/>
    <property type="molecule type" value="Genomic_DNA"/>
</dbReference>
<dbReference type="Gene3D" id="2.20.25.650">
    <property type="entry name" value="Tachylectin-2-like"/>
    <property type="match status" value="1"/>
</dbReference>
<dbReference type="Pfam" id="PF01183">
    <property type="entry name" value="Glyco_hydro_25"/>
    <property type="match status" value="1"/>
</dbReference>
<dbReference type="GO" id="GO:0031640">
    <property type="term" value="P:killing of cells of another organism"/>
    <property type="evidence" value="ECO:0007669"/>
    <property type="project" value="UniProtKB-KW"/>
</dbReference>
<dbReference type="GO" id="GO:0005576">
    <property type="term" value="C:extracellular region"/>
    <property type="evidence" value="ECO:0007669"/>
    <property type="project" value="UniProtKB-SubCell"/>
</dbReference>
<dbReference type="FunFam" id="3.20.20.80:FF:000060">
    <property type="entry name" value="Lysozyme M1"/>
    <property type="match status" value="1"/>
</dbReference>
<accession>A0A078MQX3</accession>
<keyword evidence="9" id="KW-0378">Hydrolase</keyword>
<dbReference type="PROSITE" id="PS51904">
    <property type="entry name" value="GLYCOSYL_HYDROL_F25_2"/>
    <property type="match status" value="1"/>
</dbReference>
<feature type="compositionally biased region" description="Low complexity" evidence="13">
    <location>
        <begin position="48"/>
        <end position="57"/>
    </location>
</feature>
<dbReference type="Gene3D" id="3.20.20.80">
    <property type="entry name" value="Glycosidases"/>
    <property type="match status" value="1"/>
</dbReference>
<dbReference type="InterPro" id="IPR028994">
    <property type="entry name" value="Integrin_alpha_N"/>
</dbReference>
<evidence type="ECO:0000256" key="9">
    <source>
        <dbReference type="ARBA" id="ARBA00022801"/>
    </source>
</evidence>
<dbReference type="Gene3D" id="2.115.10.10">
    <property type="entry name" value="Tachylectin 2"/>
    <property type="match status" value="1"/>
</dbReference>
<dbReference type="InterPro" id="IPR002053">
    <property type="entry name" value="Glyco_hydro_25"/>
</dbReference>
<evidence type="ECO:0000256" key="3">
    <source>
        <dbReference type="ARBA" id="ARBA00010646"/>
    </source>
</evidence>
<dbReference type="PATRIC" id="fig|1461584.3.peg.1973"/>
<keyword evidence="10" id="KW-1015">Disulfide bond</keyword>
<dbReference type="PANTHER" id="PTHR34135:SF2">
    <property type="entry name" value="LYSOZYME"/>
    <property type="match status" value="1"/>
</dbReference>
<evidence type="ECO:0000256" key="4">
    <source>
        <dbReference type="ARBA" id="ARBA00012732"/>
    </source>
</evidence>
<keyword evidence="6" id="KW-0929">Antimicrobial</keyword>
<evidence type="ECO:0000256" key="8">
    <source>
        <dbReference type="ARBA" id="ARBA00022729"/>
    </source>
</evidence>
<dbReference type="InterPro" id="IPR017853">
    <property type="entry name" value="GH"/>
</dbReference>
<dbReference type="SUPFAM" id="SSF51445">
    <property type="entry name" value="(Trans)glycosidases"/>
    <property type="match status" value="1"/>
</dbReference>
<comment type="similarity">
    <text evidence="3">Belongs to the glycosyl hydrolase 25 family.</text>
</comment>
<dbReference type="SMART" id="SM00641">
    <property type="entry name" value="Glyco_25"/>
    <property type="match status" value="1"/>
</dbReference>
<keyword evidence="8" id="KW-0732">Signal</keyword>
<dbReference type="SUPFAM" id="SSF69318">
    <property type="entry name" value="Integrin alpha N-terminal domain"/>
    <property type="match status" value="2"/>
</dbReference>
<dbReference type="Pfam" id="PF13517">
    <property type="entry name" value="FG-GAP_3"/>
    <property type="match status" value="4"/>
</dbReference>
<dbReference type="GO" id="GO:0016998">
    <property type="term" value="P:cell wall macromolecule catabolic process"/>
    <property type="evidence" value="ECO:0007669"/>
    <property type="project" value="InterPro"/>
</dbReference>
<evidence type="ECO:0000256" key="12">
    <source>
        <dbReference type="ARBA" id="ARBA00055588"/>
    </source>
</evidence>
<evidence type="ECO:0000256" key="11">
    <source>
        <dbReference type="ARBA" id="ARBA00023295"/>
    </source>
</evidence>
<reference evidence="14" key="1">
    <citation type="submission" date="2014-07" db="EMBL/GenBank/DDBJ databases">
        <authorList>
            <person name="Urmite Genomes Urmite Genomes"/>
        </authorList>
    </citation>
    <scope>NUCLEOTIDE SEQUENCE</scope>
    <source>
        <strain evidence="14">11W110_air</strain>
    </source>
</reference>
<comment type="function">
    <text evidence="12">This enzyme has both lysozyme (acetylmuramidase) and diacetylmuramidase activities.</text>
</comment>
<feature type="region of interest" description="Disordered" evidence="13">
    <location>
        <begin position="37"/>
        <end position="110"/>
    </location>
</feature>
<comment type="subcellular location">
    <subcellularLocation>
        <location evidence="2">Secreted</location>
    </subcellularLocation>
</comment>
<dbReference type="CDD" id="cd06412">
    <property type="entry name" value="GH25_CH-type"/>
    <property type="match status" value="1"/>
</dbReference>
<dbReference type="AlphaFoldDB" id="A0A078MQX3"/>
<keyword evidence="11" id="KW-0326">Glycosidase</keyword>
<keyword evidence="7" id="KW-0081">Bacteriolytic enzyme</keyword>
<evidence type="ECO:0000256" key="1">
    <source>
        <dbReference type="ARBA" id="ARBA00000632"/>
    </source>
</evidence>
<dbReference type="GO" id="GO:0003796">
    <property type="term" value="F:lysozyme activity"/>
    <property type="evidence" value="ECO:0007669"/>
    <property type="project" value="UniProtKB-EC"/>
</dbReference>
<evidence type="ECO:0000256" key="7">
    <source>
        <dbReference type="ARBA" id="ARBA00022638"/>
    </source>
</evidence>
<dbReference type="GO" id="GO:0042742">
    <property type="term" value="P:defense response to bacterium"/>
    <property type="evidence" value="ECO:0007669"/>
    <property type="project" value="UniProtKB-KW"/>
</dbReference>
<dbReference type="InterPro" id="IPR013517">
    <property type="entry name" value="FG-GAP"/>
</dbReference>
<evidence type="ECO:0000256" key="2">
    <source>
        <dbReference type="ARBA" id="ARBA00004613"/>
    </source>
</evidence>